<dbReference type="AlphaFoldDB" id="A0AAI8FSZ3"/>
<organism evidence="1 2">
    <name type="scientific">Francisella tularensis subsp. holarctica (strain LVS)</name>
    <dbReference type="NCBI Taxonomy" id="376619"/>
    <lineage>
        <taxon>Bacteria</taxon>
        <taxon>Pseudomonadati</taxon>
        <taxon>Pseudomonadota</taxon>
        <taxon>Gammaproteobacteria</taxon>
        <taxon>Thiotrichales</taxon>
        <taxon>Francisellaceae</taxon>
        <taxon>Francisella</taxon>
    </lineage>
</organism>
<evidence type="ECO:0000313" key="2">
    <source>
        <dbReference type="Proteomes" id="UP000031874"/>
    </source>
</evidence>
<accession>A0AAI8FSZ3</accession>
<reference evidence="1 2" key="1">
    <citation type="journal article" date="2015" name="Genome Announc.">
        <title>Genome sequencing of 18 francisella strains to aid in assay development and testing.</title>
        <authorList>
            <person name="Johnson S.L."/>
            <person name="Daligault H.E."/>
            <person name="Davenport K.W."/>
            <person name="Coyne S.R."/>
            <person name="Frey K.G."/>
            <person name="Koroleva G.I."/>
            <person name="Broomall S.M."/>
            <person name="Bishop-Lilly K.A."/>
            <person name="Bruce D.C."/>
            <person name="Chertkov O."/>
            <person name="Freitas T."/>
            <person name="Jaissle J."/>
            <person name="Ladner J.T."/>
            <person name="Rosenzweig C.N."/>
            <person name="Gibbons H.S."/>
            <person name="Palacios G.F."/>
            <person name="Redden C.L."/>
            <person name="Xu Y."/>
            <person name="Minogue T.D."/>
            <person name="Chain P.S."/>
        </authorList>
    </citation>
    <scope>NUCLEOTIDE SEQUENCE [LARGE SCALE GENOMIC DNA]</scope>
    <source>
        <strain evidence="1 2">LVS</strain>
    </source>
</reference>
<gene>
    <name evidence="1" type="ORF">AW21_1002</name>
</gene>
<protein>
    <submittedName>
        <fullName evidence="1">Uncharacterized protein</fullName>
    </submittedName>
</protein>
<sequence>MPIVAYDSNNAIPTVGTPMKNAANAKAVERLFLSPI</sequence>
<evidence type="ECO:0000313" key="1">
    <source>
        <dbReference type="EMBL" id="AJI58327.1"/>
    </source>
</evidence>
<proteinExistence type="predicted"/>
<dbReference type="EMBL" id="CP009694">
    <property type="protein sequence ID" value="AJI58327.1"/>
    <property type="molecule type" value="Genomic_DNA"/>
</dbReference>
<name>A0AAI8FSZ3_FRATH</name>
<dbReference type="Proteomes" id="UP000031874">
    <property type="component" value="Chromosome"/>
</dbReference>